<sequence length="457" mass="49990">MSAINDILGKPAPMSQPAQPASPAIGVKTETALGAAGVAQQRAENAHLRENGAVPTTQAGNISGNNTAPSIVAPAASSIEQSVAAKEEDKITPVKTATPIRMSYTDMFTKLSPYQPPTQEELAKERKKEKREKIFSAISDGISALSNLYFTTKYAPNMYRHENSQSAKTENKWEKLRANRDAQQNAYIRNLMAASQADDERKDKDRNWMRQLGIDLYNQKKDAAEIQYKKDRDNVKDDQWQKDHDQRGSQFAQGMEYKGKVLAETERAHKASEGLKGAQIAEAGRHNRVSEAQGAARISQAESHFRATHNADGTTKGSVTGKDKGAKETIRLKDGNIYAYSADRKGALTSLAPSMVKKAKVAAERYRKAGDRKTAQHYNAIAEQLEKTQSKDGIAAIVVSNIGDFPSMDSEVRSVLGMTSASPSKSTSTGGFNANNYRRNRTKPTAKQTTTNKPPLN</sequence>
<feature type="region of interest" description="Disordered" evidence="1">
    <location>
        <begin position="232"/>
        <end position="251"/>
    </location>
</feature>
<dbReference type="Proteomes" id="UP000812077">
    <property type="component" value="Unassembled WGS sequence"/>
</dbReference>
<feature type="region of interest" description="Disordered" evidence="1">
    <location>
        <begin position="414"/>
        <end position="457"/>
    </location>
</feature>
<evidence type="ECO:0000313" key="3">
    <source>
        <dbReference type="Proteomes" id="UP000812077"/>
    </source>
</evidence>
<protein>
    <submittedName>
        <fullName evidence="2">Uncharacterized protein</fullName>
    </submittedName>
</protein>
<feature type="compositionally biased region" description="Polar residues" evidence="1">
    <location>
        <begin position="417"/>
        <end position="437"/>
    </location>
</feature>
<feature type="compositionally biased region" description="Polar residues" evidence="1">
    <location>
        <begin position="445"/>
        <end position="457"/>
    </location>
</feature>
<feature type="compositionally biased region" description="Polar residues" evidence="1">
    <location>
        <begin position="54"/>
        <end position="67"/>
    </location>
</feature>
<feature type="region of interest" description="Disordered" evidence="1">
    <location>
        <begin position="1"/>
        <end position="67"/>
    </location>
</feature>
<comment type="caution">
    <text evidence="2">The sequence shown here is derived from an EMBL/GenBank/DDBJ whole genome shotgun (WGS) entry which is preliminary data.</text>
</comment>
<evidence type="ECO:0000256" key="1">
    <source>
        <dbReference type="SAM" id="MobiDB-lite"/>
    </source>
</evidence>
<evidence type="ECO:0000313" key="2">
    <source>
        <dbReference type="EMBL" id="MBW4753734.1"/>
    </source>
</evidence>
<organism evidence="2 3">
    <name type="scientific">Prevotella melaninogenica</name>
    <dbReference type="NCBI Taxonomy" id="28132"/>
    <lineage>
        <taxon>Bacteria</taxon>
        <taxon>Pseudomonadati</taxon>
        <taxon>Bacteroidota</taxon>
        <taxon>Bacteroidia</taxon>
        <taxon>Bacteroidales</taxon>
        <taxon>Prevotellaceae</taxon>
        <taxon>Prevotella</taxon>
    </lineage>
</organism>
<name>A0ABS6Y2L5_9BACT</name>
<dbReference type="RefSeq" id="WP_219432584.1">
    <property type="nucleotide sequence ID" value="NZ_CBDEIC010000040.1"/>
</dbReference>
<proteinExistence type="predicted"/>
<feature type="compositionally biased region" description="Basic and acidic residues" evidence="1">
    <location>
        <begin position="232"/>
        <end position="247"/>
    </location>
</feature>
<gene>
    <name evidence="2" type="ORF">KZO77_01595</name>
</gene>
<dbReference type="EMBL" id="JAHXCP010000001">
    <property type="protein sequence ID" value="MBW4753734.1"/>
    <property type="molecule type" value="Genomic_DNA"/>
</dbReference>
<keyword evidence="3" id="KW-1185">Reference proteome</keyword>
<reference evidence="2 3" key="1">
    <citation type="submission" date="2021-07" db="EMBL/GenBank/DDBJ databases">
        <title>Genomic diversity and antimicrobial resistance of Prevotella spp. isolated from chronic lung disease airways.</title>
        <authorList>
            <person name="Webb K.A."/>
            <person name="Olagoke O.S."/>
            <person name="Baird T."/>
            <person name="Neill J."/>
            <person name="Pham A."/>
            <person name="Wells T.J."/>
            <person name="Ramsay K.A."/>
            <person name="Bell S.C."/>
            <person name="Sarovich D.S."/>
            <person name="Price E.P."/>
        </authorList>
    </citation>
    <scope>NUCLEOTIDE SEQUENCE [LARGE SCALE GENOMIC DNA]</scope>
    <source>
        <strain evidence="2 3">SCHI0027.S.6</strain>
    </source>
</reference>
<feature type="compositionally biased region" description="Low complexity" evidence="1">
    <location>
        <begin position="11"/>
        <end position="24"/>
    </location>
</feature>
<accession>A0ABS6Y2L5</accession>